<evidence type="ECO:0000256" key="6">
    <source>
        <dbReference type="ARBA" id="ARBA00023136"/>
    </source>
</evidence>
<dbReference type="STRING" id="597456.A0A0L7QXU8"/>
<comment type="subcellular location">
    <subcellularLocation>
        <location evidence="1 7">Endoplasmic reticulum membrane</location>
        <topology evidence="1 7">Multi-pass membrane protein</topology>
    </subcellularLocation>
</comment>
<dbReference type="UniPathway" id="UPA00378"/>
<dbReference type="OrthoDB" id="2014333at2759"/>
<keyword evidence="3 7" id="KW-0812">Transmembrane</keyword>
<evidence type="ECO:0000256" key="5">
    <source>
        <dbReference type="ARBA" id="ARBA00022989"/>
    </source>
</evidence>
<dbReference type="AlphaFoldDB" id="A0A0L7QXU8"/>
<keyword evidence="8" id="KW-0328">Glycosyltransferase</keyword>
<dbReference type="InterPro" id="IPR013174">
    <property type="entry name" value="DPM3"/>
</dbReference>
<proteinExistence type="inferred from homology"/>
<evidence type="ECO:0000313" key="8">
    <source>
        <dbReference type="EMBL" id="KOC63445.1"/>
    </source>
</evidence>
<keyword evidence="6 7" id="KW-0472">Membrane</keyword>
<evidence type="ECO:0000256" key="2">
    <source>
        <dbReference type="ARBA" id="ARBA00010430"/>
    </source>
</evidence>
<dbReference type="GO" id="GO:0033185">
    <property type="term" value="C:dolichol-phosphate-mannose synthase complex"/>
    <property type="evidence" value="ECO:0007669"/>
    <property type="project" value="TreeGrafter"/>
</dbReference>
<gene>
    <name evidence="8" type="ORF">WH47_01935</name>
</gene>
<feature type="transmembrane region" description="Helical" evidence="7">
    <location>
        <begin position="41"/>
        <end position="63"/>
    </location>
</feature>
<evidence type="ECO:0000256" key="4">
    <source>
        <dbReference type="ARBA" id="ARBA00022824"/>
    </source>
</evidence>
<dbReference type="GO" id="GO:0016757">
    <property type="term" value="F:glycosyltransferase activity"/>
    <property type="evidence" value="ECO:0007669"/>
    <property type="project" value="UniProtKB-KW"/>
</dbReference>
<keyword evidence="5 7" id="KW-1133">Transmembrane helix</keyword>
<evidence type="ECO:0000256" key="1">
    <source>
        <dbReference type="ARBA" id="ARBA00004477"/>
    </source>
</evidence>
<comment type="similarity">
    <text evidence="2 7">Belongs to the DPM3 family.</text>
</comment>
<dbReference type="GO" id="GO:0006506">
    <property type="term" value="P:GPI anchor biosynthetic process"/>
    <property type="evidence" value="ECO:0007669"/>
    <property type="project" value="TreeGrafter"/>
</dbReference>
<reference evidence="8 9" key="1">
    <citation type="submission" date="2015-07" db="EMBL/GenBank/DDBJ databases">
        <title>The genome of Habropoda laboriosa.</title>
        <authorList>
            <person name="Pan H."/>
            <person name="Kapheim K."/>
        </authorList>
    </citation>
    <scope>NUCLEOTIDE SEQUENCE [LARGE SCALE GENOMIC DNA]</scope>
    <source>
        <strain evidence="8">0110345459</strain>
    </source>
</reference>
<sequence>LKFQMTKLMEWLLFATLSFGIWIAVITESVSSSFIEEWQQLILFFPLIALFLCGLYASITILYRVFTFHNCENAAIELQEQIEEAKKDLQSKGVVLKGK</sequence>
<comment type="subunit">
    <text evidence="7">Component of the dolichol-phosphate mannose (DPM) synthase complex.</text>
</comment>
<evidence type="ECO:0000256" key="3">
    <source>
        <dbReference type="ARBA" id="ARBA00022692"/>
    </source>
</evidence>
<dbReference type="PANTHER" id="PTHR16433:SF0">
    <property type="entry name" value="DOLICHOL-PHOSPHATE MANNOSYLTRANSFERASE SUBUNIT 3"/>
    <property type="match status" value="1"/>
</dbReference>
<dbReference type="Proteomes" id="UP000053825">
    <property type="component" value="Unassembled WGS sequence"/>
</dbReference>
<dbReference type="PANTHER" id="PTHR16433">
    <property type="entry name" value="DOLICHOL-PHOSPHATE MANNOSYLTRANSFERASE SUBUNIT 3"/>
    <property type="match status" value="1"/>
</dbReference>
<protein>
    <recommendedName>
        <fullName evidence="7">Dolichol-phosphate mannosyltransferase subunit 3</fullName>
    </recommendedName>
</protein>
<organism evidence="8 9">
    <name type="scientific">Habropoda laboriosa</name>
    <dbReference type="NCBI Taxonomy" id="597456"/>
    <lineage>
        <taxon>Eukaryota</taxon>
        <taxon>Metazoa</taxon>
        <taxon>Ecdysozoa</taxon>
        <taxon>Arthropoda</taxon>
        <taxon>Hexapoda</taxon>
        <taxon>Insecta</taxon>
        <taxon>Pterygota</taxon>
        <taxon>Neoptera</taxon>
        <taxon>Endopterygota</taxon>
        <taxon>Hymenoptera</taxon>
        <taxon>Apocrita</taxon>
        <taxon>Aculeata</taxon>
        <taxon>Apoidea</taxon>
        <taxon>Anthophila</taxon>
        <taxon>Apidae</taxon>
        <taxon>Habropoda</taxon>
    </lineage>
</organism>
<name>A0A0L7QXU8_9HYME</name>
<comment type="function">
    <text evidence="7">Stabilizer subunit of the dolichol-phosphate mannose (DPM) synthase complex; tethers catalytic subunit to the ER.</text>
</comment>
<accession>A0A0L7QXU8</accession>
<evidence type="ECO:0000256" key="7">
    <source>
        <dbReference type="RuleBase" id="RU365085"/>
    </source>
</evidence>
<keyword evidence="4 7" id="KW-0256">Endoplasmic reticulum</keyword>
<feature type="non-terminal residue" evidence="8">
    <location>
        <position position="1"/>
    </location>
</feature>
<dbReference type="Pfam" id="PF08285">
    <property type="entry name" value="DPM3"/>
    <property type="match status" value="1"/>
</dbReference>
<dbReference type="EMBL" id="KQ414699">
    <property type="protein sequence ID" value="KOC63445.1"/>
    <property type="molecule type" value="Genomic_DNA"/>
</dbReference>
<comment type="pathway">
    <text evidence="7">Protein modification; protein glycosylation.</text>
</comment>
<evidence type="ECO:0000313" key="9">
    <source>
        <dbReference type="Proteomes" id="UP000053825"/>
    </source>
</evidence>
<feature type="transmembrane region" description="Helical" evidence="7">
    <location>
        <begin position="12"/>
        <end position="35"/>
    </location>
</feature>
<dbReference type="GO" id="GO:0005789">
    <property type="term" value="C:endoplasmic reticulum membrane"/>
    <property type="evidence" value="ECO:0007669"/>
    <property type="project" value="UniProtKB-SubCell"/>
</dbReference>
<keyword evidence="9" id="KW-1185">Reference proteome</keyword>
<keyword evidence="8" id="KW-0808">Transferase</keyword>